<dbReference type="InterPro" id="IPR050532">
    <property type="entry name" value="Globin-like_OT"/>
</dbReference>
<dbReference type="GO" id="GO:0046872">
    <property type="term" value="F:metal ion binding"/>
    <property type="evidence" value="ECO:0007669"/>
    <property type="project" value="UniProtKB-KW"/>
</dbReference>
<name>A0A0N5CQY3_THECL</name>
<keyword evidence="2" id="KW-0479">Metal-binding</keyword>
<evidence type="ECO:0000313" key="6">
    <source>
        <dbReference type="Proteomes" id="UP000276776"/>
    </source>
</evidence>
<dbReference type="OrthoDB" id="5848452at2759"/>
<dbReference type="STRING" id="103827.A0A0N5CQY3"/>
<evidence type="ECO:0000256" key="3">
    <source>
        <dbReference type="ARBA" id="ARBA00023004"/>
    </source>
</evidence>
<dbReference type="OMA" id="QLREGYQ"/>
<keyword evidence="6" id="KW-1185">Reference proteome</keyword>
<keyword evidence="1" id="KW-0349">Heme</keyword>
<evidence type="ECO:0000256" key="1">
    <source>
        <dbReference type="ARBA" id="ARBA00022617"/>
    </source>
</evidence>
<evidence type="ECO:0000259" key="4">
    <source>
        <dbReference type="PROSITE" id="PS01033"/>
    </source>
</evidence>
<dbReference type="InterPro" id="IPR009050">
    <property type="entry name" value="Globin-like_sf"/>
</dbReference>
<organism evidence="7">
    <name type="scientific">Thelazia callipaeda</name>
    <name type="common">Oriental eyeworm</name>
    <name type="synonym">Parasitic nematode</name>
    <dbReference type="NCBI Taxonomy" id="103827"/>
    <lineage>
        <taxon>Eukaryota</taxon>
        <taxon>Metazoa</taxon>
        <taxon>Ecdysozoa</taxon>
        <taxon>Nematoda</taxon>
        <taxon>Chromadorea</taxon>
        <taxon>Rhabditida</taxon>
        <taxon>Spirurina</taxon>
        <taxon>Spiruromorpha</taxon>
        <taxon>Thelazioidea</taxon>
        <taxon>Thelaziidae</taxon>
        <taxon>Thelazia</taxon>
    </lineage>
</organism>
<dbReference type="InterPro" id="IPR012292">
    <property type="entry name" value="Globin/Proto"/>
</dbReference>
<dbReference type="Proteomes" id="UP000276776">
    <property type="component" value="Unassembled WGS sequence"/>
</dbReference>
<dbReference type="EMBL" id="UYYF01000599">
    <property type="protein sequence ID" value="VDM98702.1"/>
    <property type="molecule type" value="Genomic_DNA"/>
</dbReference>
<dbReference type="AlphaFoldDB" id="A0A0N5CQY3"/>
<dbReference type="InterPro" id="IPR000971">
    <property type="entry name" value="Globin"/>
</dbReference>
<dbReference type="GO" id="GO:0019825">
    <property type="term" value="F:oxygen binding"/>
    <property type="evidence" value="ECO:0007669"/>
    <property type="project" value="InterPro"/>
</dbReference>
<dbReference type="SUPFAM" id="SSF46458">
    <property type="entry name" value="Globin-like"/>
    <property type="match status" value="1"/>
</dbReference>
<feature type="domain" description="Globin" evidence="4">
    <location>
        <begin position="15"/>
        <end position="171"/>
    </location>
</feature>
<keyword evidence="3" id="KW-0408">Iron</keyword>
<dbReference type="WBParaSite" id="TCLT_0000263301-mRNA-1">
    <property type="protein sequence ID" value="TCLT_0000263301-mRNA-1"/>
    <property type="gene ID" value="TCLT_0000263301"/>
</dbReference>
<sequence length="186" mass="21496">MSSSRSLTNIANSLQLNAPQLLLVRKTWAHARSQGALEPAMSIFRNSFFKCSEIRSLIMNGPKNEGHERLKSHAKAFTEIMDQLICGLETKELIMYELRAAGRSHIFLPRDATDNKSKGCTFRLAHFEHFASAMIERTLEWGEKKDRNETTQTAWTKIVLFVTEQLREGYQEAIRQERRAKHQNHH</sequence>
<reference evidence="5 6" key="2">
    <citation type="submission" date="2018-11" db="EMBL/GenBank/DDBJ databases">
        <authorList>
            <consortium name="Pathogen Informatics"/>
        </authorList>
    </citation>
    <scope>NUCLEOTIDE SEQUENCE [LARGE SCALE GENOMIC DNA]</scope>
</reference>
<dbReference type="PANTHER" id="PTHR46458">
    <property type="entry name" value="BLR2807 PROTEIN"/>
    <property type="match status" value="1"/>
</dbReference>
<dbReference type="PANTHER" id="PTHR46458:SF8">
    <property type="entry name" value="GLOBIN-LIKE PROTEIN 6"/>
    <property type="match status" value="1"/>
</dbReference>
<dbReference type="GO" id="GO:0020037">
    <property type="term" value="F:heme binding"/>
    <property type="evidence" value="ECO:0007669"/>
    <property type="project" value="InterPro"/>
</dbReference>
<dbReference type="Gene3D" id="1.10.490.10">
    <property type="entry name" value="Globins"/>
    <property type="match status" value="1"/>
</dbReference>
<accession>A0A0N5CQY3</accession>
<dbReference type="CDD" id="cd01040">
    <property type="entry name" value="Mb-like"/>
    <property type="match status" value="1"/>
</dbReference>
<evidence type="ECO:0000313" key="7">
    <source>
        <dbReference type="WBParaSite" id="TCLT_0000263301-mRNA-1"/>
    </source>
</evidence>
<dbReference type="InterPro" id="IPR044399">
    <property type="entry name" value="Mb-like_M"/>
</dbReference>
<protein>
    <submittedName>
        <fullName evidence="7">GLOBIN domain-containing protein</fullName>
    </submittedName>
</protein>
<reference evidence="7" key="1">
    <citation type="submission" date="2017-02" db="UniProtKB">
        <authorList>
            <consortium name="WormBaseParasite"/>
        </authorList>
    </citation>
    <scope>IDENTIFICATION</scope>
</reference>
<proteinExistence type="predicted"/>
<gene>
    <name evidence="5" type="ORF">TCLT_LOCUS2634</name>
</gene>
<evidence type="ECO:0000256" key="2">
    <source>
        <dbReference type="ARBA" id="ARBA00022723"/>
    </source>
</evidence>
<evidence type="ECO:0000313" key="5">
    <source>
        <dbReference type="EMBL" id="VDM98702.1"/>
    </source>
</evidence>
<dbReference type="PROSITE" id="PS01033">
    <property type="entry name" value="GLOBIN"/>
    <property type="match status" value="1"/>
</dbReference>